<sequence>MARTVSVIVPTLRRPDGLARAVASLAAQTGLAGDVLEIVVVDNAPEGGAEAVCAQIPCPDGVRLCTVHEPRMGVATARNAGIEAASGEIVGFLDDDCTAPPDWLATRLACLDNGEADAVFGPRHAVLEGNPPADAAWFASAFTQDLREESWTPVSDRCDYLPLTGALMNRSCFAAGLRFDPRLDRIGGEDILLFKTLRESGARMVWCAGPAVVEHVPASRLDHAYIWRRRYVSGRIRCLVPSMLRPPARREIAVQMAKGAAQVALAGPLALIGRLAGHWPPQLTSVALSGLGKLSWWRGASPRFYGEDHVG</sequence>
<dbReference type="Proteomes" id="UP001229244">
    <property type="component" value="Unassembled WGS sequence"/>
</dbReference>
<organism evidence="5 6">
    <name type="scientific">Amorphus orientalis</name>
    <dbReference type="NCBI Taxonomy" id="649198"/>
    <lineage>
        <taxon>Bacteria</taxon>
        <taxon>Pseudomonadati</taxon>
        <taxon>Pseudomonadota</taxon>
        <taxon>Alphaproteobacteria</taxon>
        <taxon>Hyphomicrobiales</taxon>
        <taxon>Amorphaceae</taxon>
        <taxon>Amorphus</taxon>
    </lineage>
</organism>
<name>A0AAE3VS12_9HYPH</name>
<dbReference type="EMBL" id="JAUSUL010000003">
    <property type="protein sequence ID" value="MDQ0316596.1"/>
    <property type="molecule type" value="Genomic_DNA"/>
</dbReference>
<evidence type="ECO:0000256" key="1">
    <source>
        <dbReference type="ARBA" id="ARBA00006739"/>
    </source>
</evidence>
<proteinExistence type="inferred from homology"/>
<dbReference type="CDD" id="cd00761">
    <property type="entry name" value="Glyco_tranf_GTA_type"/>
    <property type="match status" value="1"/>
</dbReference>
<evidence type="ECO:0000256" key="2">
    <source>
        <dbReference type="ARBA" id="ARBA00022676"/>
    </source>
</evidence>
<dbReference type="Gene3D" id="3.90.550.10">
    <property type="entry name" value="Spore Coat Polysaccharide Biosynthesis Protein SpsA, Chain A"/>
    <property type="match status" value="1"/>
</dbReference>
<evidence type="ECO:0000313" key="5">
    <source>
        <dbReference type="EMBL" id="MDQ0316596.1"/>
    </source>
</evidence>
<evidence type="ECO:0000259" key="4">
    <source>
        <dbReference type="Pfam" id="PF00535"/>
    </source>
</evidence>
<reference evidence="5" key="1">
    <citation type="submission" date="2023-07" db="EMBL/GenBank/DDBJ databases">
        <title>Genomic Encyclopedia of Type Strains, Phase IV (KMG-IV): sequencing the most valuable type-strain genomes for metagenomic binning, comparative biology and taxonomic classification.</title>
        <authorList>
            <person name="Goeker M."/>
        </authorList>
    </citation>
    <scope>NUCLEOTIDE SEQUENCE</scope>
    <source>
        <strain evidence="5">DSM 21202</strain>
    </source>
</reference>
<dbReference type="Pfam" id="PF00535">
    <property type="entry name" value="Glycos_transf_2"/>
    <property type="match status" value="1"/>
</dbReference>
<dbReference type="InterPro" id="IPR001173">
    <property type="entry name" value="Glyco_trans_2-like"/>
</dbReference>
<accession>A0AAE3VS12</accession>
<keyword evidence="3" id="KW-0808">Transferase</keyword>
<dbReference type="AlphaFoldDB" id="A0AAE3VS12"/>
<evidence type="ECO:0000313" key="6">
    <source>
        <dbReference type="Proteomes" id="UP001229244"/>
    </source>
</evidence>
<dbReference type="SUPFAM" id="SSF53448">
    <property type="entry name" value="Nucleotide-diphospho-sugar transferases"/>
    <property type="match status" value="1"/>
</dbReference>
<dbReference type="PANTHER" id="PTHR43179">
    <property type="entry name" value="RHAMNOSYLTRANSFERASE WBBL"/>
    <property type="match status" value="1"/>
</dbReference>
<dbReference type="GO" id="GO:0016757">
    <property type="term" value="F:glycosyltransferase activity"/>
    <property type="evidence" value="ECO:0007669"/>
    <property type="project" value="UniProtKB-KW"/>
</dbReference>
<keyword evidence="2" id="KW-0328">Glycosyltransferase</keyword>
<keyword evidence="6" id="KW-1185">Reference proteome</keyword>
<evidence type="ECO:0000256" key="3">
    <source>
        <dbReference type="ARBA" id="ARBA00022679"/>
    </source>
</evidence>
<gene>
    <name evidence="5" type="ORF">J2S73_003072</name>
</gene>
<dbReference type="PANTHER" id="PTHR43179:SF12">
    <property type="entry name" value="GALACTOFURANOSYLTRANSFERASE GLFT2"/>
    <property type="match status" value="1"/>
</dbReference>
<feature type="domain" description="Glycosyltransferase 2-like" evidence="4">
    <location>
        <begin position="6"/>
        <end position="138"/>
    </location>
</feature>
<dbReference type="RefSeq" id="WP_306886482.1">
    <property type="nucleotide sequence ID" value="NZ_JAUSUL010000003.1"/>
</dbReference>
<dbReference type="InterPro" id="IPR029044">
    <property type="entry name" value="Nucleotide-diphossugar_trans"/>
</dbReference>
<protein>
    <submittedName>
        <fullName evidence="5">Glycosyltransferase involved in cell wall biosynthesis</fullName>
    </submittedName>
</protein>
<comment type="caution">
    <text evidence="5">The sequence shown here is derived from an EMBL/GenBank/DDBJ whole genome shotgun (WGS) entry which is preliminary data.</text>
</comment>
<comment type="similarity">
    <text evidence="1">Belongs to the glycosyltransferase 2 family.</text>
</comment>